<feature type="compositionally biased region" description="Basic and acidic residues" evidence="1">
    <location>
        <begin position="554"/>
        <end position="565"/>
    </location>
</feature>
<comment type="caution">
    <text evidence="3">The sequence shown here is derived from an EMBL/GenBank/DDBJ whole genome shotgun (WGS) entry which is preliminary data.</text>
</comment>
<sequence>MMIEHSSIHLDNLPDEILLIIFNKLNNTTLLYSLLGVNKRLNKILYDSIFTNHLTLLRRKPNHLIMFQSLSSHLIYPLVDQILNRFCLEILSEIHDKIEWLDLESSSMERILLATNYPNLSGLGLYNIEAKRAIDLFSDETRFIDTLKKQIVSLIIDFDTNGKQTSTEYVYVSLFTHIFSTFTNLRSLKFGLSPIWCQLLVFSTPPSTVICSNLLELHVSLQRFIDCLYLVDGRFNQLHTLHVHIGVISSSRILINNKENLPNLRNFSLQSDMYTSEYDELIVPLLHRMINIEKLDLSLIVCVRKTFVDGYDLNINIVDHMRKLNRFTFNIRSESRFYNKFNLPLNENIQNTFKDFKNNKIISCVDYFQDMNYSQCHIYSQPYKLKYYHKITNNFRGGLFKCVRKVELFDEHPFEHEFFLLIQKSFPLMENLTVINHKRQKNKQFRKLINENQEFSIIKYPHLIHLDFAQTSKDYHKQFLFDNKICLPNGVTVRMDYQIAKKIMDAIKAGVEKALEATEQKKAGDKQQKANDPNVKPSERMDAEFEANKAAAKAAEHHAKAEEHKNKHTHN</sequence>
<gene>
    <name evidence="3" type="ORF">OTI717_LOCUS25324</name>
</gene>
<protein>
    <recommendedName>
        <fullName evidence="2">F-box domain-containing protein</fullName>
    </recommendedName>
</protein>
<name>A0A819JH53_9BILA</name>
<organism evidence="3 4">
    <name type="scientific">Rotaria sordida</name>
    <dbReference type="NCBI Taxonomy" id="392033"/>
    <lineage>
        <taxon>Eukaryota</taxon>
        <taxon>Metazoa</taxon>
        <taxon>Spiralia</taxon>
        <taxon>Gnathifera</taxon>
        <taxon>Rotifera</taxon>
        <taxon>Eurotatoria</taxon>
        <taxon>Bdelloidea</taxon>
        <taxon>Philodinida</taxon>
        <taxon>Philodinidae</taxon>
        <taxon>Rotaria</taxon>
    </lineage>
</organism>
<accession>A0A819JH53</accession>
<dbReference type="EMBL" id="CAJOAX010004996">
    <property type="protein sequence ID" value="CAF3930607.1"/>
    <property type="molecule type" value="Genomic_DNA"/>
</dbReference>
<feature type="region of interest" description="Disordered" evidence="1">
    <location>
        <begin position="518"/>
        <end position="571"/>
    </location>
</feature>
<dbReference type="InterPro" id="IPR032675">
    <property type="entry name" value="LRR_dom_sf"/>
</dbReference>
<evidence type="ECO:0000313" key="4">
    <source>
        <dbReference type="Proteomes" id="UP000663823"/>
    </source>
</evidence>
<proteinExistence type="predicted"/>
<evidence type="ECO:0000256" key="1">
    <source>
        <dbReference type="SAM" id="MobiDB-lite"/>
    </source>
</evidence>
<evidence type="ECO:0000259" key="2">
    <source>
        <dbReference type="PROSITE" id="PS50181"/>
    </source>
</evidence>
<dbReference type="InterPro" id="IPR036047">
    <property type="entry name" value="F-box-like_dom_sf"/>
</dbReference>
<feature type="domain" description="F-box" evidence="2">
    <location>
        <begin position="7"/>
        <end position="54"/>
    </location>
</feature>
<evidence type="ECO:0000313" key="3">
    <source>
        <dbReference type="EMBL" id="CAF3930607.1"/>
    </source>
</evidence>
<dbReference type="PROSITE" id="PS50181">
    <property type="entry name" value="FBOX"/>
    <property type="match status" value="1"/>
</dbReference>
<dbReference type="AlphaFoldDB" id="A0A819JH53"/>
<feature type="compositionally biased region" description="Basic and acidic residues" evidence="1">
    <location>
        <begin position="537"/>
        <end position="547"/>
    </location>
</feature>
<dbReference type="Proteomes" id="UP000663823">
    <property type="component" value="Unassembled WGS sequence"/>
</dbReference>
<dbReference type="Gene3D" id="3.80.10.10">
    <property type="entry name" value="Ribonuclease Inhibitor"/>
    <property type="match status" value="1"/>
</dbReference>
<reference evidence="3" key="1">
    <citation type="submission" date="2021-02" db="EMBL/GenBank/DDBJ databases">
        <authorList>
            <person name="Nowell W R."/>
        </authorList>
    </citation>
    <scope>NUCLEOTIDE SEQUENCE</scope>
</reference>
<feature type="compositionally biased region" description="Basic and acidic residues" evidence="1">
    <location>
        <begin position="518"/>
        <end position="529"/>
    </location>
</feature>
<dbReference type="SUPFAM" id="SSF81383">
    <property type="entry name" value="F-box domain"/>
    <property type="match status" value="1"/>
</dbReference>
<dbReference type="InterPro" id="IPR001810">
    <property type="entry name" value="F-box_dom"/>
</dbReference>